<reference evidence="2 3" key="1">
    <citation type="journal article" date="2018" name="BMC Genomics">
        <title>Genomic evidence for intraspecific hybridization in a clonal and extremely halotolerant yeast.</title>
        <authorList>
            <person name="Gostincar C."/>
            <person name="Stajich J.E."/>
            <person name="Zupancic J."/>
            <person name="Zalar P."/>
            <person name="Gunde-Cimerman N."/>
        </authorList>
    </citation>
    <scope>NUCLEOTIDE SEQUENCE [LARGE SCALE GENOMIC DNA]</scope>
    <source>
        <strain evidence="2 3">EXF-6669</strain>
    </source>
</reference>
<accession>A0A3M6XP86</accession>
<evidence type="ECO:0000256" key="1">
    <source>
        <dbReference type="SAM" id="MobiDB-lite"/>
    </source>
</evidence>
<proteinExistence type="predicted"/>
<gene>
    <name evidence="2" type="ORF">D0867_14656</name>
</gene>
<evidence type="ECO:0000313" key="2">
    <source>
        <dbReference type="EMBL" id="RMX92250.1"/>
    </source>
</evidence>
<dbReference type="EMBL" id="QWIL01002815">
    <property type="protein sequence ID" value="RMX92250.1"/>
    <property type="molecule type" value="Genomic_DNA"/>
</dbReference>
<feature type="compositionally biased region" description="Low complexity" evidence="1">
    <location>
        <begin position="584"/>
        <end position="599"/>
    </location>
</feature>
<dbReference type="VEuPathDB" id="FungiDB:BTJ68_09244"/>
<dbReference type="AlphaFoldDB" id="A0A3M6XP86"/>
<evidence type="ECO:0000313" key="3">
    <source>
        <dbReference type="Proteomes" id="UP000271337"/>
    </source>
</evidence>
<sequence>MHNRIRAAAPPITTPNALWITDDLLADAFNRFFRLTPHHHNHARPKTGRRFGSTVPGPLEAHRRRARRRMGLAAAAASSGPPAPDFGALFGWGGGVKKNVEKHLKYEPPRRWYDPGLSAGPPPPPPAAAAVPESVQECQHGHILWPWAGPPSKRKKQDLDGPVPITKNPPRSLTESSVQAFDAILVPFEALEEIELEHMRPIVDFLLSAADEPAAGNVAKLVSWLGPRSLSDEALCAMAQMLLHKAKLGTMTGYELGNAAAILVQRGCSESTDVSELIVAILEAVPNKARFKVVTAINHRLDQRTDEGIARIDCWLLLLSSCHFMRDSRYDNTIWREVYRYFSVHLRMSQLSSYFARLNQEDLARVALTYWVPQLCAPSPDDASGVSDVVTGKGKTFRFRRPRMDIELANRLNADFKILRSETMETEETSQWLKRKHRWAQKPLRDVLVVLARYDMPVESFLLDICEVFKAKPPFIVGGLLWMLYRILSLDPELHVPTAVASSLIHHYLGRQDDSGAVRRAWLIFKNSPNISLLECSDLALRLIQQGDGTPDRIFYLLNRKTSSDITPLSTRHFTPFGQEEDTTTNTNNLLSPPQQQQHQPLYYPDGSPRLAGLPRCSLPTPLIDLVHLIAYAYATQPHTSSRISFRRVWDCYRFLQDRGAPLSPLLSRSLVQAGLLRPLKERKFLPLEQTRFVLGLVRRLEGPQVAESLDRLVWDARRGNGVPGNKAAAAATAALGDVDRRREAEDQRLVGRVYGRFQSAGRRKTAVVGKRPREYWRERKG</sequence>
<protein>
    <submittedName>
        <fullName evidence="2">Uncharacterized protein</fullName>
    </submittedName>
</protein>
<feature type="region of interest" description="Disordered" evidence="1">
    <location>
        <begin position="576"/>
        <end position="599"/>
    </location>
</feature>
<organism evidence="2 3">
    <name type="scientific">Hortaea werneckii</name>
    <name type="common">Black yeast</name>
    <name type="synonym">Cladosporium werneckii</name>
    <dbReference type="NCBI Taxonomy" id="91943"/>
    <lineage>
        <taxon>Eukaryota</taxon>
        <taxon>Fungi</taxon>
        <taxon>Dikarya</taxon>
        <taxon>Ascomycota</taxon>
        <taxon>Pezizomycotina</taxon>
        <taxon>Dothideomycetes</taxon>
        <taxon>Dothideomycetidae</taxon>
        <taxon>Mycosphaerellales</taxon>
        <taxon>Teratosphaeriaceae</taxon>
        <taxon>Hortaea</taxon>
    </lineage>
</organism>
<name>A0A3M6XP86_HORWE</name>
<dbReference type="OrthoDB" id="5428038at2759"/>
<dbReference type="Proteomes" id="UP000271337">
    <property type="component" value="Unassembled WGS sequence"/>
</dbReference>
<comment type="caution">
    <text evidence="2">The sequence shown here is derived from an EMBL/GenBank/DDBJ whole genome shotgun (WGS) entry which is preliminary data.</text>
</comment>
<feature type="region of interest" description="Disordered" evidence="1">
    <location>
        <begin position="112"/>
        <end position="174"/>
    </location>
</feature>